<dbReference type="PANTHER" id="PTHR30217">
    <property type="entry name" value="PEPTIDASE U32 FAMILY"/>
    <property type="match status" value="1"/>
</dbReference>
<keyword evidence="2" id="KW-0378">Hydrolase</keyword>
<evidence type="ECO:0000256" key="1">
    <source>
        <dbReference type="ARBA" id="ARBA00022670"/>
    </source>
</evidence>
<dbReference type="GO" id="GO:0006508">
    <property type="term" value="P:proteolysis"/>
    <property type="evidence" value="ECO:0007669"/>
    <property type="project" value="UniProtKB-KW"/>
</dbReference>
<protein>
    <submittedName>
        <fullName evidence="5">U32 family peptidase</fullName>
    </submittedName>
</protein>
<sequence length="397" mass="45525">MKKPELLAPAGDLYRLKVAILYGADAVFIGGKFFSLRAKANNFSLKDIEEGVLFAHQHHAKVYVTVNIVPNEDDFKNLSSYLLALDRVNVDAIIVSSISVLLQAKKLHCRFEVHISTQHSILNSYAIQFFKNLGADRVVLARELNILEIQQIKKNTTLPLEVFIHGGMCSSFSGRCTLSNAMANRDANKGGCAHSCRWSYFLYHEETPISDKEISFASTDLMGINYLPQLIDAQIDSFKIEGRMKSIYYIANVVKIYRQFIDFYCQFKKIDKKQMNYYKKELLKIESRSLSPVFLNPHLKNEGILIHQNTNNANQSFIGMILEDSDSYHCAFVEQRNHFTLDTKVEIIQPNQPNQSVKILQMWDLNDNPLTIARHPQQIIKIQFSKPVKKDAIMRRK</sequence>
<feature type="domain" description="Peptidase family U32 C-terminal" evidence="4">
    <location>
        <begin position="314"/>
        <end position="395"/>
    </location>
</feature>
<evidence type="ECO:0000313" key="5">
    <source>
        <dbReference type="EMBL" id="HIT17034.1"/>
    </source>
</evidence>
<dbReference type="Gene3D" id="2.40.30.10">
    <property type="entry name" value="Translation factors"/>
    <property type="match status" value="1"/>
</dbReference>
<dbReference type="EMBL" id="DVKI01000044">
    <property type="protein sequence ID" value="HIT17034.1"/>
    <property type="molecule type" value="Genomic_DNA"/>
</dbReference>
<evidence type="ECO:0000256" key="3">
    <source>
        <dbReference type="ARBA" id="ARBA00038374"/>
    </source>
</evidence>
<keyword evidence="1" id="KW-0645">Protease</keyword>
<organism evidence="5 6">
    <name type="scientific">Candidatus Caccosoma faecigallinarum</name>
    <dbReference type="NCBI Taxonomy" id="2840720"/>
    <lineage>
        <taxon>Bacteria</taxon>
        <taxon>Bacillati</taxon>
        <taxon>Bacillota</taxon>
        <taxon>Bacillota incertae sedis</taxon>
        <taxon>Candidatus Caccosoma</taxon>
    </lineage>
</organism>
<dbReference type="InterPro" id="IPR032525">
    <property type="entry name" value="Peptidase_U32_C"/>
</dbReference>
<comment type="similarity">
    <text evidence="3">Belongs to the peptidase U32 family.</text>
</comment>
<dbReference type="PANTHER" id="PTHR30217:SF6">
    <property type="entry name" value="TRNA HYDROXYLATION PROTEIN P"/>
    <property type="match status" value="1"/>
</dbReference>
<reference evidence="5" key="1">
    <citation type="submission" date="2020-10" db="EMBL/GenBank/DDBJ databases">
        <authorList>
            <person name="Gilroy R."/>
        </authorList>
    </citation>
    <scope>NUCLEOTIDE SEQUENCE</scope>
    <source>
        <strain evidence="5">14508</strain>
    </source>
</reference>
<proteinExistence type="inferred from homology"/>
<dbReference type="InterPro" id="IPR001539">
    <property type="entry name" value="Peptidase_U32"/>
</dbReference>
<dbReference type="AlphaFoldDB" id="A0A9D1K9Q5"/>
<evidence type="ECO:0000313" key="6">
    <source>
        <dbReference type="Proteomes" id="UP000886893"/>
    </source>
</evidence>
<dbReference type="InterPro" id="IPR051454">
    <property type="entry name" value="RNA/ubiquinone_mod_enzymes"/>
</dbReference>
<accession>A0A9D1K9Q5</accession>
<name>A0A9D1K9Q5_9FIRM</name>
<evidence type="ECO:0000256" key="2">
    <source>
        <dbReference type="ARBA" id="ARBA00022801"/>
    </source>
</evidence>
<gene>
    <name evidence="5" type="ORF">IAD04_01465</name>
</gene>
<dbReference type="Pfam" id="PF01136">
    <property type="entry name" value="Peptidase_U32"/>
    <property type="match status" value="1"/>
</dbReference>
<dbReference type="GO" id="GO:0008233">
    <property type="term" value="F:peptidase activity"/>
    <property type="evidence" value="ECO:0007669"/>
    <property type="project" value="UniProtKB-KW"/>
</dbReference>
<evidence type="ECO:0000259" key="4">
    <source>
        <dbReference type="Pfam" id="PF16325"/>
    </source>
</evidence>
<dbReference type="Pfam" id="PF16325">
    <property type="entry name" value="Peptidase_U32_C"/>
    <property type="match status" value="1"/>
</dbReference>
<comment type="caution">
    <text evidence="5">The sequence shown here is derived from an EMBL/GenBank/DDBJ whole genome shotgun (WGS) entry which is preliminary data.</text>
</comment>
<dbReference type="Proteomes" id="UP000886893">
    <property type="component" value="Unassembled WGS sequence"/>
</dbReference>
<reference evidence="5" key="2">
    <citation type="journal article" date="2021" name="PeerJ">
        <title>Extensive microbial diversity within the chicken gut microbiome revealed by metagenomics and culture.</title>
        <authorList>
            <person name="Gilroy R."/>
            <person name="Ravi A."/>
            <person name="Getino M."/>
            <person name="Pursley I."/>
            <person name="Horton D.L."/>
            <person name="Alikhan N.F."/>
            <person name="Baker D."/>
            <person name="Gharbi K."/>
            <person name="Hall N."/>
            <person name="Watson M."/>
            <person name="Adriaenssens E.M."/>
            <person name="Foster-Nyarko E."/>
            <person name="Jarju S."/>
            <person name="Secka A."/>
            <person name="Antonio M."/>
            <person name="Oren A."/>
            <person name="Chaudhuri R.R."/>
            <person name="La Ragione R."/>
            <person name="Hildebrand F."/>
            <person name="Pallen M.J."/>
        </authorList>
    </citation>
    <scope>NUCLEOTIDE SEQUENCE</scope>
    <source>
        <strain evidence="5">14508</strain>
    </source>
</reference>